<keyword evidence="2" id="KW-1133">Transmembrane helix</keyword>
<reference evidence="3" key="1">
    <citation type="submission" date="2021-01" db="EMBL/GenBank/DDBJ databases">
        <authorList>
            <person name="Corre E."/>
            <person name="Pelletier E."/>
            <person name="Niang G."/>
            <person name="Scheremetjew M."/>
            <person name="Finn R."/>
            <person name="Kale V."/>
            <person name="Holt S."/>
            <person name="Cochrane G."/>
            <person name="Meng A."/>
            <person name="Brown T."/>
            <person name="Cohen L."/>
        </authorList>
    </citation>
    <scope>NUCLEOTIDE SEQUENCE</scope>
    <source>
        <strain evidence="3">CCMP127</strain>
    </source>
</reference>
<dbReference type="EMBL" id="HBIM01012955">
    <property type="protein sequence ID" value="CAE0413306.1"/>
    <property type="molecule type" value="Transcribed_RNA"/>
</dbReference>
<keyword evidence="2" id="KW-0812">Transmembrane</keyword>
<organism evidence="3">
    <name type="scientific">Amphora coffeiformis</name>
    <dbReference type="NCBI Taxonomy" id="265554"/>
    <lineage>
        <taxon>Eukaryota</taxon>
        <taxon>Sar</taxon>
        <taxon>Stramenopiles</taxon>
        <taxon>Ochrophyta</taxon>
        <taxon>Bacillariophyta</taxon>
        <taxon>Bacillariophyceae</taxon>
        <taxon>Bacillariophycidae</taxon>
        <taxon>Thalassiophysales</taxon>
        <taxon>Catenulaceae</taxon>
        <taxon>Amphora</taxon>
    </lineage>
</organism>
<dbReference type="AlphaFoldDB" id="A0A7S3P7L5"/>
<proteinExistence type="predicted"/>
<gene>
    <name evidence="3" type="ORF">ACOF00016_LOCUS10563</name>
</gene>
<sequence>MGRRLEVVKEQSNNDDDGSSSVGSSARIKAETIWFHLVDSTELPTPSTDIGNYDSTTFQANLGPSTMYPPHGGASSVESAVSSSGSSVDGADEPSTIRSFHGSQDGSGFSENNGSIPNKNAKKASKQLHSIPLVARPEKHIQGERKQRVSIPVASALKETLSDESLQVIEEGIKPTTEQQGSTGCCKRHGWYILLGVVVGVVSATAVAVAVALATTGGGDTSMSSSGNVASDGTPVPTISSVNDTIDSPTHAPTSEVQHKPSDILSWCFETKAELQQAVDSYVEGDRELAKRQYGEIESWCVSLITDFSNLFKDRRTFNEPLHHWDVSNAVTTESMFENAILFNQNLTRWNTKSVQTMDNMFKGATSFDGDVSAFDTSNVVSMASMFGGAAMFTGKGLSLWDTARVQTMNSMFHKTQRFNENLSTWNTSSVKDMSLMFLGSRLFDGDISTWDTSRVTSMRAMFQGASAFQGDISKWNTSAVVDMARMFWLCSAFNSDLSSWDVTNVLDMSMMFRSSPSFSADLCSWRSMISVETLTESMFLGSGCPESLDPDLTVRQGSFCFPCI</sequence>
<dbReference type="NCBIfam" id="TIGR02167">
    <property type="entry name" value="Liste_lipo_26"/>
    <property type="match status" value="2"/>
</dbReference>
<evidence type="ECO:0000256" key="1">
    <source>
        <dbReference type="SAM" id="MobiDB-lite"/>
    </source>
</evidence>
<evidence type="ECO:0008006" key="4">
    <source>
        <dbReference type="Google" id="ProtNLM"/>
    </source>
</evidence>
<feature type="region of interest" description="Disordered" evidence="1">
    <location>
        <begin position="63"/>
        <end position="123"/>
    </location>
</feature>
<dbReference type="InterPro" id="IPR011889">
    <property type="entry name" value="Liste_lipo_26"/>
</dbReference>
<protein>
    <recommendedName>
        <fullName evidence="4">BspA family leucine-rich repeat surface protein</fullName>
    </recommendedName>
</protein>
<keyword evidence="2" id="KW-0472">Membrane</keyword>
<dbReference type="Pfam" id="PF03382">
    <property type="entry name" value="DUF285"/>
    <property type="match status" value="1"/>
</dbReference>
<evidence type="ECO:0000313" key="3">
    <source>
        <dbReference type="EMBL" id="CAE0413306.1"/>
    </source>
</evidence>
<feature type="region of interest" description="Disordered" evidence="1">
    <location>
        <begin position="219"/>
        <end position="258"/>
    </location>
</feature>
<name>A0A7S3P7L5_9STRA</name>
<accession>A0A7S3P7L5</accession>
<feature type="compositionally biased region" description="Polar residues" evidence="1">
    <location>
        <begin position="237"/>
        <end position="256"/>
    </location>
</feature>
<evidence type="ECO:0000256" key="2">
    <source>
        <dbReference type="SAM" id="Phobius"/>
    </source>
</evidence>
<feature type="compositionally biased region" description="Low complexity" evidence="1">
    <location>
        <begin position="72"/>
        <end position="89"/>
    </location>
</feature>
<dbReference type="InterPro" id="IPR005046">
    <property type="entry name" value="DUF285"/>
</dbReference>
<feature type="transmembrane region" description="Helical" evidence="2">
    <location>
        <begin position="191"/>
        <end position="214"/>
    </location>
</feature>
<feature type="region of interest" description="Disordered" evidence="1">
    <location>
        <begin position="1"/>
        <end position="24"/>
    </location>
</feature>
<feature type="compositionally biased region" description="Polar residues" evidence="1">
    <location>
        <begin position="96"/>
        <end position="118"/>
    </location>
</feature>